<feature type="region of interest" description="Disordered" evidence="3">
    <location>
        <begin position="1"/>
        <end position="144"/>
    </location>
</feature>
<proteinExistence type="predicted"/>
<keyword evidence="4" id="KW-0812">Transmembrane</keyword>
<feature type="compositionally biased region" description="Acidic residues" evidence="3">
    <location>
        <begin position="68"/>
        <end position="103"/>
    </location>
</feature>
<dbReference type="EMBL" id="CP027433">
    <property type="protein sequence ID" value="AVL99579.1"/>
    <property type="molecule type" value="Genomic_DNA"/>
</dbReference>
<dbReference type="GO" id="GO:0016020">
    <property type="term" value="C:membrane"/>
    <property type="evidence" value="ECO:0007669"/>
    <property type="project" value="UniProtKB-SubCell"/>
</dbReference>
<keyword evidence="4" id="KW-1133">Transmembrane helix</keyword>
<evidence type="ECO:0000256" key="1">
    <source>
        <dbReference type="ARBA" id="ARBA00004370"/>
    </source>
</evidence>
<organism evidence="5 6">
    <name type="scientific">Gordonia iterans</name>
    <dbReference type="NCBI Taxonomy" id="1004901"/>
    <lineage>
        <taxon>Bacteria</taxon>
        <taxon>Bacillati</taxon>
        <taxon>Actinomycetota</taxon>
        <taxon>Actinomycetes</taxon>
        <taxon>Mycobacteriales</taxon>
        <taxon>Gordoniaceae</taxon>
        <taxon>Gordonia</taxon>
    </lineage>
</organism>
<evidence type="ECO:0008006" key="7">
    <source>
        <dbReference type="Google" id="ProtNLM"/>
    </source>
</evidence>
<name>A0A2S0KD30_9ACTN</name>
<evidence type="ECO:0000256" key="4">
    <source>
        <dbReference type="SAM" id="Phobius"/>
    </source>
</evidence>
<feature type="compositionally biased region" description="Basic residues" evidence="3">
    <location>
        <begin position="10"/>
        <end position="20"/>
    </location>
</feature>
<sequence length="308" mass="33157">MVKKSSPLGRKQKAGKRRAGTPKPDKQAKSGPESVEKSAIPGIGEDRADPGADDRNDTVDPASRDADTADTDAADTDAADADAADTDAADADAADTDADDADAAPESVAVGYRDRRVATQRRRTAREAAASAKKSGTAASSGPTDQRTALWVVGLCVGTVVLVAGTVLSIFFGMRYAEIQDERELRAEYATFARQVVVQMTTLDAENADNMYKLAMEKTSGRAQQVFRDNMKTVSELIRQGDAETKTTVLTEAVSKATPDEGEVLMVVGWEHRSKDADEAPLFQTFRYQVGMTRLNGELKVTELEFVW</sequence>
<feature type="compositionally biased region" description="Low complexity" evidence="3">
    <location>
        <begin position="127"/>
        <end position="142"/>
    </location>
</feature>
<evidence type="ECO:0000256" key="3">
    <source>
        <dbReference type="SAM" id="MobiDB-lite"/>
    </source>
</evidence>
<gene>
    <name evidence="5" type="ORF">C6V83_04075</name>
</gene>
<keyword evidence="6" id="KW-1185">Reference proteome</keyword>
<dbReference type="PANTHER" id="PTHR37042:SF4">
    <property type="entry name" value="OUTER MEMBRANE PROTEIN RV1973"/>
    <property type="match status" value="1"/>
</dbReference>
<feature type="compositionally biased region" description="Basic and acidic residues" evidence="3">
    <location>
        <begin position="44"/>
        <end position="67"/>
    </location>
</feature>
<keyword evidence="2 4" id="KW-0472">Membrane</keyword>
<evidence type="ECO:0000313" key="5">
    <source>
        <dbReference type="EMBL" id="AVL99579.1"/>
    </source>
</evidence>
<dbReference type="KEGG" id="git:C6V83_04075"/>
<evidence type="ECO:0000256" key="2">
    <source>
        <dbReference type="ARBA" id="ARBA00023136"/>
    </source>
</evidence>
<dbReference type="Proteomes" id="UP000239814">
    <property type="component" value="Chromosome"/>
</dbReference>
<comment type="subcellular location">
    <subcellularLocation>
        <location evidence="1">Membrane</location>
    </subcellularLocation>
</comment>
<dbReference type="PANTHER" id="PTHR37042">
    <property type="entry name" value="OUTER MEMBRANE PROTEIN RV1973"/>
    <property type="match status" value="1"/>
</dbReference>
<dbReference type="AlphaFoldDB" id="A0A2S0KD30"/>
<evidence type="ECO:0000313" key="6">
    <source>
        <dbReference type="Proteomes" id="UP000239814"/>
    </source>
</evidence>
<feature type="transmembrane region" description="Helical" evidence="4">
    <location>
        <begin position="149"/>
        <end position="173"/>
    </location>
</feature>
<protein>
    <recommendedName>
        <fullName evidence="7">Mammalian cell entry protein</fullName>
    </recommendedName>
</protein>
<reference evidence="5 6" key="1">
    <citation type="submission" date="2018-03" db="EMBL/GenBank/DDBJ databases">
        <title>Characteristics and genome of n-alkane degrading marine bacteria Gordonia iterans isolated from crude oil contaminated in Tae-an, South Korea.</title>
        <authorList>
            <person name="Lee S.-S."/>
            <person name="Kim H."/>
        </authorList>
    </citation>
    <scope>NUCLEOTIDE SEQUENCE [LARGE SCALE GENOMIC DNA]</scope>
    <source>
        <strain evidence="5 6">Co17</strain>
    </source>
</reference>
<accession>A0A2S0KD30</accession>